<accession>A0A9D4S4I0</accession>
<keyword evidence="2" id="KW-1185">Reference proteome</keyword>
<proteinExistence type="predicted"/>
<dbReference type="Proteomes" id="UP000828390">
    <property type="component" value="Unassembled WGS sequence"/>
</dbReference>
<organism evidence="1 2">
    <name type="scientific">Dreissena polymorpha</name>
    <name type="common">Zebra mussel</name>
    <name type="synonym">Mytilus polymorpha</name>
    <dbReference type="NCBI Taxonomy" id="45954"/>
    <lineage>
        <taxon>Eukaryota</taxon>
        <taxon>Metazoa</taxon>
        <taxon>Spiralia</taxon>
        <taxon>Lophotrochozoa</taxon>
        <taxon>Mollusca</taxon>
        <taxon>Bivalvia</taxon>
        <taxon>Autobranchia</taxon>
        <taxon>Heteroconchia</taxon>
        <taxon>Euheterodonta</taxon>
        <taxon>Imparidentia</taxon>
        <taxon>Neoheterodontei</taxon>
        <taxon>Myida</taxon>
        <taxon>Dreissenoidea</taxon>
        <taxon>Dreissenidae</taxon>
        <taxon>Dreissena</taxon>
    </lineage>
</organism>
<reference evidence="1" key="1">
    <citation type="journal article" date="2019" name="bioRxiv">
        <title>The Genome of the Zebra Mussel, Dreissena polymorpha: A Resource for Invasive Species Research.</title>
        <authorList>
            <person name="McCartney M.A."/>
            <person name="Auch B."/>
            <person name="Kono T."/>
            <person name="Mallez S."/>
            <person name="Zhang Y."/>
            <person name="Obille A."/>
            <person name="Becker A."/>
            <person name="Abrahante J.E."/>
            <person name="Garbe J."/>
            <person name="Badalamenti J.P."/>
            <person name="Herman A."/>
            <person name="Mangelson H."/>
            <person name="Liachko I."/>
            <person name="Sullivan S."/>
            <person name="Sone E.D."/>
            <person name="Koren S."/>
            <person name="Silverstein K.A.T."/>
            <person name="Beckman K.B."/>
            <person name="Gohl D.M."/>
        </authorList>
    </citation>
    <scope>NUCLEOTIDE SEQUENCE</scope>
    <source>
        <strain evidence="1">Duluth1</strain>
        <tissue evidence="1">Whole animal</tissue>
    </source>
</reference>
<protein>
    <submittedName>
        <fullName evidence="1">Uncharacterized protein</fullName>
    </submittedName>
</protein>
<sequence length="78" mass="8778">MSIGDVIANFTHLPDAFQVGTESAYRELGARILAASVHTKNDWEEMCNFYNILSTIIHDRLKMKIGDFNAKIGSTILY</sequence>
<name>A0A9D4S4I0_DREPO</name>
<dbReference type="AlphaFoldDB" id="A0A9D4S4I0"/>
<evidence type="ECO:0000313" key="1">
    <source>
        <dbReference type="EMBL" id="KAH3892214.1"/>
    </source>
</evidence>
<evidence type="ECO:0000313" key="2">
    <source>
        <dbReference type="Proteomes" id="UP000828390"/>
    </source>
</evidence>
<gene>
    <name evidence="1" type="ORF">DPMN_016328</name>
</gene>
<reference evidence="1" key="2">
    <citation type="submission" date="2020-11" db="EMBL/GenBank/DDBJ databases">
        <authorList>
            <person name="McCartney M.A."/>
            <person name="Auch B."/>
            <person name="Kono T."/>
            <person name="Mallez S."/>
            <person name="Becker A."/>
            <person name="Gohl D.M."/>
            <person name="Silverstein K.A.T."/>
            <person name="Koren S."/>
            <person name="Bechman K.B."/>
            <person name="Herman A."/>
            <person name="Abrahante J.E."/>
            <person name="Garbe J."/>
        </authorList>
    </citation>
    <scope>NUCLEOTIDE SEQUENCE</scope>
    <source>
        <strain evidence="1">Duluth1</strain>
        <tissue evidence="1">Whole animal</tissue>
    </source>
</reference>
<dbReference type="EMBL" id="JAIWYP010000001">
    <property type="protein sequence ID" value="KAH3892214.1"/>
    <property type="molecule type" value="Genomic_DNA"/>
</dbReference>
<comment type="caution">
    <text evidence="1">The sequence shown here is derived from an EMBL/GenBank/DDBJ whole genome shotgun (WGS) entry which is preliminary data.</text>
</comment>